<feature type="transmembrane region" description="Helical" evidence="9">
    <location>
        <begin position="32"/>
        <end position="56"/>
    </location>
</feature>
<keyword evidence="4" id="KW-1003">Cell membrane</keyword>
<dbReference type="EMBL" id="NLFK01000009">
    <property type="protein sequence ID" value="OZN24378.1"/>
    <property type="molecule type" value="Genomic_DNA"/>
</dbReference>
<dbReference type="Pfam" id="PF04217">
    <property type="entry name" value="DUF412"/>
    <property type="match status" value="1"/>
</dbReference>
<dbReference type="FunCoup" id="A0A263HBM9">
    <property type="interactions" value="47"/>
</dbReference>
<accession>A0A263HBM9</accession>
<evidence type="ECO:0000256" key="2">
    <source>
        <dbReference type="ARBA" id="ARBA00009474"/>
    </source>
</evidence>
<dbReference type="Proteomes" id="UP000254507">
    <property type="component" value="Unassembled WGS sequence"/>
</dbReference>
<evidence type="ECO:0000256" key="9">
    <source>
        <dbReference type="SAM" id="Phobius"/>
    </source>
</evidence>
<reference evidence="10 12" key="1">
    <citation type="submission" date="2017-07" db="EMBL/GenBank/DDBJ databases">
        <title>Virulence factors identified in Actinobacillus seminis.</title>
        <authorList>
            <person name="Negrete-Abascal E."/>
            <person name="Vaca-Pacheco S."/>
            <person name="Montes-Garcia F."/>
            <person name="Leyto-Gil A.M."/>
            <person name="Fragoso-Garcia E."/>
            <person name="Carvente-Garcia R."/>
            <person name="Perez-Agueros S."/>
            <person name="Castelan-Sanchez H.G."/>
            <person name="Garcia-Molina A."/>
            <person name="Villamar T.E."/>
            <person name="Vazquez-Cruz C."/>
        </authorList>
    </citation>
    <scope>NUCLEOTIDE SEQUENCE [LARGE SCALE GENOMIC DNA]</scope>
    <source>
        <strain evidence="10 12">ATCC 15768</strain>
    </source>
</reference>
<feature type="transmembrane region" description="Helical" evidence="9">
    <location>
        <begin position="62"/>
        <end position="86"/>
    </location>
</feature>
<dbReference type="EMBL" id="UFSB01000001">
    <property type="protein sequence ID" value="SUU37266.1"/>
    <property type="molecule type" value="Genomic_DNA"/>
</dbReference>
<comment type="subcellular location">
    <subcellularLocation>
        <location evidence="1">Cell inner membrane</location>
        <topology evidence="1">Multi-pass membrane protein</topology>
    </subcellularLocation>
</comment>
<evidence type="ECO:0000256" key="5">
    <source>
        <dbReference type="ARBA" id="ARBA00022519"/>
    </source>
</evidence>
<reference evidence="11 13" key="2">
    <citation type="submission" date="2018-06" db="EMBL/GenBank/DDBJ databases">
        <authorList>
            <consortium name="Pathogen Informatics"/>
            <person name="Doyle S."/>
        </authorList>
    </citation>
    <scope>NUCLEOTIDE SEQUENCE [LARGE SCALE GENOMIC DNA]</scope>
    <source>
        <strain evidence="11 13">NCTC10851</strain>
    </source>
</reference>
<evidence type="ECO:0000313" key="10">
    <source>
        <dbReference type="EMBL" id="OZN24378.1"/>
    </source>
</evidence>
<organism evidence="11 13">
    <name type="scientific">Actinobacillus seminis</name>
    <dbReference type="NCBI Taxonomy" id="722"/>
    <lineage>
        <taxon>Bacteria</taxon>
        <taxon>Pseudomonadati</taxon>
        <taxon>Pseudomonadota</taxon>
        <taxon>Gammaproteobacteria</taxon>
        <taxon>Pasteurellales</taxon>
        <taxon>Pasteurellaceae</taxon>
        <taxon>Actinobacillus</taxon>
    </lineage>
</organism>
<dbReference type="AlphaFoldDB" id="A0A263HBM9"/>
<protein>
    <recommendedName>
        <fullName evidence="3">UPF0208 membrane protein YfbV</fullName>
    </recommendedName>
</protein>
<evidence type="ECO:0000256" key="8">
    <source>
        <dbReference type="ARBA" id="ARBA00023136"/>
    </source>
</evidence>
<evidence type="ECO:0000256" key="3">
    <source>
        <dbReference type="ARBA" id="ARBA00018831"/>
    </source>
</evidence>
<proteinExistence type="inferred from homology"/>
<dbReference type="Proteomes" id="UP000215738">
    <property type="component" value="Unassembled WGS sequence"/>
</dbReference>
<sequence length="147" mass="17077">MSFFSTLKQGQRYLTTWVLKDKLGMIFPENRVIKATVFAQKFMPFVAVFSIVWQQLYMKSAYFALVIAILTALFSLCLPLQGLYWLGKRAQTPLSAGTVQWFAKIYTQVHAQDDTLFPYPEKPTYYDLACLLRKAEQKLPPSFWDEI</sequence>
<keyword evidence="7 9" id="KW-1133">Transmembrane helix</keyword>
<gene>
    <name evidence="11" type="primary">yfbV</name>
    <name evidence="10" type="ORF">CFY87_09020</name>
    <name evidence="11" type="ORF">NCTC10851_01504</name>
</gene>
<dbReference type="RefSeq" id="WP_094946856.1">
    <property type="nucleotide sequence ID" value="NZ_JBMHIA010000021.1"/>
</dbReference>
<evidence type="ECO:0000256" key="1">
    <source>
        <dbReference type="ARBA" id="ARBA00004429"/>
    </source>
</evidence>
<keyword evidence="12" id="KW-1185">Reference proteome</keyword>
<dbReference type="GO" id="GO:0005886">
    <property type="term" value="C:plasma membrane"/>
    <property type="evidence" value="ECO:0007669"/>
    <property type="project" value="UniProtKB-SubCell"/>
</dbReference>
<evidence type="ECO:0000313" key="12">
    <source>
        <dbReference type="Proteomes" id="UP000215738"/>
    </source>
</evidence>
<evidence type="ECO:0000256" key="7">
    <source>
        <dbReference type="ARBA" id="ARBA00022989"/>
    </source>
</evidence>
<evidence type="ECO:0000256" key="4">
    <source>
        <dbReference type="ARBA" id="ARBA00022475"/>
    </source>
</evidence>
<keyword evidence="8 9" id="KW-0472">Membrane</keyword>
<comment type="similarity">
    <text evidence="2">Belongs to the UPF0208 family.</text>
</comment>
<evidence type="ECO:0000256" key="6">
    <source>
        <dbReference type="ARBA" id="ARBA00022692"/>
    </source>
</evidence>
<dbReference type="OrthoDB" id="7066670at2"/>
<dbReference type="InterPro" id="IPR007334">
    <property type="entry name" value="UPF0208"/>
</dbReference>
<dbReference type="InParanoid" id="A0A263HBM9"/>
<evidence type="ECO:0000313" key="11">
    <source>
        <dbReference type="EMBL" id="SUU37266.1"/>
    </source>
</evidence>
<keyword evidence="6 9" id="KW-0812">Transmembrane</keyword>
<dbReference type="NCBIfam" id="NF002493">
    <property type="entry name" value="PRK01816.1"/>
    <property type="match status" value="1"/>
</dbReference>
<keyword evidence="5" id="KW-0997">Cell inner membrane</keyword>
<name>A0A263HBM9_9PAST</name>
<evidence type="ECO:0000313" key="13">
    <source>
        <dbReference type="Proteomes" id="UP000254507"/>
    </source>
</evidence>